<feature type="chain" id="PRO_5036223756" description="AttH domain-containing protein" evidence="1">
    <location>
        <begin position="23"/>
        <end position="380"/>
    </location>
</feature>
<protein>
    <recommendedName>
        <fullName evidence="6">AttH domain-containing protein</fullName>
    </recommendedName>
</protein>
<organism evidence="2 4">
    <name type="scientific">Rotaria sordida</name>
    <dbReference type="NCBI Taxonomy" id="392033"/>
    <lineage>
        <taxon>Eukaryota</taxon>
        <taxon>Metazoa</taxon>
        <taxon>Spiralia</taxon>
        <taxon>Gnathifera</taxon>
        <taxon>Rotifera</taxon>
        <taxon>Eurotatoria</taxon>
        <taxon>Bdelloidea</taxon>
        <taxon>Philodinida</taxon>
        <taxon>Philodinidae</taxon>
        <taxon>Rotaria</taxon>
    </lineage>
</organism>
<dbReference type="PANTHER" id="PTHR35868">
    <property type="entry name" value="DUF2804 DOMAIN-CONTAINING PROTEIN-RELATED"/>
    <property type="match status" value="1"/>
</dbReference>
<feature type="signal peptide" evidence="1">
    <location>
        <begin position="1"/>
        <end position="22"/>
    </location>
</feature>
<evidence type="ECO:0000313" key="2">
    <source>
        <dbReference type="EMBL" id="CAF0909476.1"/>
    </source>
</evidence>
<evidence type="ECO:0000313" key="3">
    <source>
        <dbReference type="EMBL" id="CAF1085353.1"/>
    </source>
</evidence>
<evidence type="ECO:0000313" key="4">
    <source>
        <dbReference type="Proteomes" id="UP000663854"/>
    </source>
</evidence>
<dbReference type="EMBL" id="CAJNOH010000151">
    <property type="protein sequence ID" value="CAF0909476.1"/>
    <property type="molecule type" value="Genomic_DNA"/>
</dbReference>
<comment type="caution">
    <text evidence="2">The sequence shown here is derived from an EMBL/GenBank/DDBJ whole genome shotgun (WGS) entry which is preliminary data.</text>
</comment>
<accession>A0A814A4P3</accession>
<keyword evidence="5" id="KW-1185">Reference proteome</keyword>
<evidence type="ECO:0008006" key="6">
    <source>
        <dbReference type="Google" id="ProtNLM"/>
    </source>
</evidence>
<dbReference type="EMBL" id="CAJNOL010000483">
    <property type="protein sequence ID" value="CAF1085353.1"/>
    <property type="molecule type" value="Genomic_DNA"/>
</dbReference>
<dbReference type="Proteomes" id="UP000663854">
    <property type="component" value="Unassembled WGS sequence"/>
</dbReference>
<evidence type="ECO:0000313" key="5">
    <source>
        <dbReference type="Proteomes" id="UP000663870"/>
    </source>
</evidence>
<gene>
    <name evidence="3" type="ORF">JXQ802_LOCUS18396</name>
    <name evidence="2" type="ORF">PYM288_LOCUS9941</name>
</gene>
<reference evidence="2" key="1">
    <citation type="submission" date="2021-02" db="EMBL/GenBank/DDBJ databases">
        <authorList>
            <person name="Nowell W R."/>
        </authorList>
    </citation>
    <scope>NUCLEOTIDE SEQUENCE</scope>
</reference>
<dbReference type="AlphaFoldDB" id="A0A814A4P3"/>
<keyword evidence="1" id="KW-0732">Signal</keyword>
<dbReference type="PANTHER" id="PTHR35868:SF4">
    <property type="entry name" value="DUF2804 DOMAIN-CONTAINING PROTEIN"/>
    <property type="match status" value="1"/>
</dbReference>
<sequence length="380" mass="43034">MKNLLIVIVLLLLLIIDHFGLSTTALVFSSGKPNNLGPIRDTPPSSPKDYGRYKKPFYVVDYSWVSPFLVNFFSLKNWDFKSISTPKYFIAINVVNINYEANAFLYVIDRTNANQIYKYSSKSILATAIKEKAKSSINGCTHYRQSNTEYIRLCYNSIEKAFQIEAIVPVNGGVQLLLNCKMQFSQETDDSMVLLYPIQQYRPAYTHKIAARPVQGTLKIGNQNQQLIDGLGSGDWTLGFFEHTTKWKWASLSVDGIDSVNGQLVRIGINLSDELYNDNNGISMENAIWIGNRVYTVDKVIFQLSSQPSHFDSSIDTTNSPIVHLTFQPWGIYEEHEHLLLINIDFVQPYGTYSGTIEYLGHTYQIDNGVGVVETMSAIW</sequence>
<dbReference type="Proteomes" id="UP000663870">
    <property type="component" value="Unassembled WGS sequence"/>
</dbReference>
<dbReference type="Pfam" id="PF10974">
    <property type="entry name" value="DUF2804"/>
    <property type="match status" value="1"/>
</dbReference>
<evidence type="ECO:0000256" key="1">
    <source>
        <dbReference type="SAM" id="SignalP"/>
    </source>
</evidence>
<proteinExistence type="predicted"/>
<dbReference type="InterPro" id="IPR021243">
    <property type="entry name" value="DUF2804"/>
</dbReference>
<name>A0A814A4P3_9BILA</name>